<evidence type="ECO:0000313" key="9">
    <source>
        <dbReference type="Proteomes" id="UP000580839"/>
    </source>
</evidence>
<dbReference type="NCBIfam" id="TIGR01662">
    <property type="entry name" value="HAD-SF-IIIA"/>
    <property type="match status" value="1"/>
</dbReference>
<name>A0A849SSI5_UNCEI</name>
<dbReference type="InterPro" id="IPR004446">
    <property type="entry name" value="Heptose_bisP_phosphatase"/>
</dbReference>
<keyword evidence="4" id="KW-0479">Metal-binding</keyword>
<evidence type="ECO:0000256" key="3">
    <source>
        <dbReference type="ARBA" id="ARBA00022490"/>
    </source>
</evidence>
<evidence type="ECO:0000256" key="1">
    <source>
        <dbReference type="ARBA" id="ARBA00004496"/>
    </source>
</evidence>
<evidence type="ECO:0000256" key="7">
    <source>
        <dbReference type="ARBA" id="ARBA00031828"/>
    </source>
</evidence>
<dbReference type="EMBL" id="JABFRW010000163">
    <property type="protein sequence ID" value="NOT35015.1"/>
    <property type="molecule type" value="Genomic_DNA"/>
</dbReference>
<keyword evidence="3" id="KW-0963">Cytoplasm</keyword>
<dbReference type="GO" id="GO:0005737">
    <property type="term" value="C:cytoplasm"/>
    <property type="evidence" value="ECO:0007669"/>
    <property type="project" value="UniProtKB-SubCell"/>
</dbReference>
<evidence type="ECO:0000256" key="4">
    <source>
        <dbReference type="ARBA" id="ARBA00022723"/>
    </source>
</evidence>
<dbReference type="Proteomes" id="UP000580839">
    <property type="component" value="Unassembled WGS sequence"/>
</dbReference>
<comment type="caution">
    <text evidence="8">The sequence shown here is derived from an EMBL/GenBank/DDBJ whole genome shotgun (WGS) entry which is preliminary data.</text>
</comment>
<reference evidence="8 9" key="1">
    <citation type="submission" date="2020-04" db="EMBL/GenBank/DDBJ databases">
        <title>Metagenomic profiling of ammonia- and methane-oxidizing microorganisms in a Dutch drinking water treatment plant.</title>
        <authorList>
            <person name="Poghosyan L."/>
            <person name="Leucker S."/>
        </authorList>
    </citation>
    <scope>NUCLEOTIDE SEQUENCE [LARGE SCALE GENOMIC DNA]</scope>
    <source>
        <strain evidence="8">S-RSF-IL-03</strain>
    </source>
</reference>
<dbReference type="CDD" id="cd07503">
    <property type="entry name" value="HAD_HisB-N"/>
    <property type="match status" value="1"/>
</dbReference>
<accession>A0A849SSI5</accession>
<dbReference type="SUPFAM" id="SSF56784">
    <property type="entry name" value="HAD-like"/>
    <property type="match status" value="1"/>
</dbReference>
<dbReference type="GO" id="GO:0005975">
    <property type="term" value="P:carbohydrate metabolic process"/>
    <property type="evidence" value="ECO:0007669"/>
    <property type="project" value="InterPro"/>
</dbReference>
<gene>
    <name evidence="8" type="ORF">HOP12_12745</name>
</gene>
<evidence type="ECO:0000256" key="2">
    <source>
        <dbReference type="ARBA" id="ARBA00005628"/>
    </source>
</evidence>
<dbReference type="InterPro" id="IPR036412">
    <property type="entry name" value="HAD-like_sf"/>
</dbReference>
<dbReference type="Pfam" id="PF13242">
    <property type="entry name" value="Hydrolase_like"/>
    <property type="match status" value="1"/>
</dbReference>
<sequence length="280" mass="30509">MVLPLSLERVTRWSALDRFAWGSLHSHGVLDGAEGEALRAAPHGIDLERVGLWPTAEFESGGEASHPDVEILERACERAIARHRGRGERVGLFLDRDGTLVREVGYLSDPGDLELLPGVDVALRRAADAGLALVVISNQAGVGRGLFPLERVYEAMARLRELLRERGVELDAIHFCPHRPGEGCVCRKPAPGLLERAAQDLQLRLSASVMVGDKRLDPATGHAAGARGVLVRTGYGREEEQVLGSDGFESPDRVFDDLPAAITWWLDEGRALGPRSAERR</sequence>
<keyword evidence="5 8" id="KW-0378">Hydrolase</keyword>
<proteinExistence type="inferred from homology"/>
<dbReference type="GO" id="GO:0046872">
    <property type="term" value="F:metal ion binding"/>
    <property type="evidence" value="ECO:0007669"/>
    <property type="project" value="UniProtKB-KW"/>
</dbReference>
<dbReference type="Gene3D" id="3.40.50.1000">
    <property type="entry name" value="HAD superfamily/HAD-like"/>
    <property type="match status" value="1"/>
</dbReference>
<evidence type="ECO:0000256" key="6">
    <source>
        <dbReference type="ARBA" id="ARBA00023277"/>
    </source>
</evidence>
<dbReference type="GO" id="GO:0016791">
    <property type="term" value="F:phosphatase activity"/>
    <property type="evidence" value="ECO:0007669"/>
    <property type="project" value="InterPro"/>
</dbReference>
<dbReference type="InterPro" id="IPR006549">
    <property type="entry name" value="HAD-SF_hydro_IIIA"/>
</dbReference>
<dbReference type="PANTHER" id="PTHR42891">
    <property type="entry name" value="D-GLYCERO-BETA-D-MANNO-HEPTOSE-1,7-BISPHOSPHATE 7-PHOSPHATASE"/>
    <property type="match status" value="1"/>
</dbReference>
<evidence type="ECO:0000256" key="5">
    <source>
        <dbReference type="ARBA" id="ARBA00022801"/>
    </source>
</evidence>
<organism evidence="8 9">
    <name type="scientific">Eiseniibacteriota bacterium</name>
    <dbReference type="NCBI Taxonomy" id="2212470"/>
    <lineage>
        <taxon>Bacteria</taxon>
        <taxon>Candidatus Eiseniibacteriota</taxon>
    </lineage>
</organism>
<dbReference type="NCBIfam" id="TIGR01656">
    <property type="entry name" value="Histidinol-ppas"/>
    <property type="match status" value="1"/>
</dbReference>
<dbReference type="InterPro" id="IPR023214">
    <property type="entry name" value="HAD_sf"/>
</dbReference>
<evidence type="ECO:0000313" key="8">
    <source>
        <dbReference type="EMBL" id="NOT35015.1"/>
    </source>
</evidence>
<protein>
    <recommendedName>
        <fullName evidence="7">D,D-heptose 1,7-bisphosphate phosphatase</fullName>
    </recommendedName>
</protein>
<comment type="subcellular location">
    <subcellularLocation>
        <location evidence="1">Cytoplasm</location>
    </subcellularLocation>
</comment>
<dbReference type="InterPro" id="IPR006543">
    <property type="entry name" value="Histidinol-phos"/>
</dbReference>
<comment type="similarity">
    <text evidence="2">Belongs to the GmhB family.</text>
</comment>
<dbReference type="PANTHER" id="PTHR42891:SF1">
    <property type="entry name" value="D-GLYCERO-BETA-D-MANNO-HEPTOSE-1,7-BISPHOSPHATE 7-PHOSPHATASE"/>
    <property type="match status" value="1"/>
</dbReference>
<dbReference type="AlphaFoldDB" id="A0A849SSI5"/>
<keyword evidence="6" id="KW-0119">Carbohydrate metabolism</keyword>